<dbReference type="InterPro" id="IPR045472">
    <property type="entry name" value="DUF6493"/>
</dbReference>
<dbReference type="Pfam" id="PF20103">
    <property type="entry name" value="DUF6493"/>
    <property type="match status" value="1"/>
</dbReference>
<evidence type="ECO:0000313" key="4">
    <source>
        <dbReference type="Proteomes" id="UP001149140"/>
    </source>
</evidence>
<keyword evidence="4" id="KW-1185">Reference proteome</keyword>
<gene>
    <name evidence="3" type="ORF">OM076_00885</name>
</gene>
<evidence type="ECO:0000259" key="2">
    <source>
        <dbReference type="Pfam" id="PF25148"/>
    </source>
</evidence>
<sequence>MLDGISEGDPARIARALRGLPEGKRRALAPELLRHARGLSGDYYRESVVHVALLGTATLKEIRRLGGWSASMVNAEYGLAVLLDRRPDWLQEYAEWRLTADRFESPWPLVRGLVRAGAIERPGPPYLSALIAEGRAEGSGGRAARLVADDPALLDRELWDLLVADTGPESLRAADVSNEWTKGAGFNTVIAECAADGRMPRERVLDALLDGLANDMIAYRAPWHTKLWKALAPTRVELAARADRLRVLLGAAADPIVAFAVEQITHAQVPVAADDLAPALAASSKKTVRGALKLLDDESLNATIALGHPDAAIQGAVLDRLERTTLDDRAREALLQHLDLLAATQRPRAEALLGLELKAAAPKVCVDVGDIPPAIQAALNFGGPLPPAPIAGEPVLGEPIAPIATVEELAEALRTYHDAFPQEERKLDAILRFCGTREPFEGPLAPLVEKLREVATSGAMISTSGAAASWLTGRAPVLRPDHSARARRIAAVGARAARGEAGPLLGLPTHVGAWIDPRVLVERVVASGSGVDEVEFTQALLRLAPDGRAEALAIAVGVPGDVGTVLRCALGGEPVEDEGMAATAARAAAGLTPFLIDVAHRAEMPRPDSRLQVRLAEPLAPFGGGPLGDLLTAVSSRDRSDYADPDTFPARRELPAAAVLANIGRGLQDEAAPFGTGALLRRLLPPWEPIAPLSLRVAVLALGSREPVDHLLAVDLLIAAIDDGRVDALPPDDVGLLKPNRLAVSLTRIAESGPLRRVVVRELLDASIHLVPARFGPLLVLFDELCAQTGTGPRTSRDHLATLGHKAAKALVKRGGEPAEQEAQLAFAARVRRARRWSDA</sequence>
<dbReference type="AlphaFoldDB" id="A0A9X3S2N8"/>
<accession>A0A9X3S2N8</accession>
<name>A0A9X3S2N8_9ACTN</name>
<protein>
    <submittedName>
        <fullName evidence="3">DUF6493 family protein</fullName>
    </submittedName>
</protein>
<dbReference type="InterPro" id="IPR056726">
    <property type="entry name" value="DUF7824"/>
</dbReference>
<dbReference type="Proteomes" id="UP001149140">
    <property type="component" value="Unassembled WGS sequence"/>
</dbReference>
<reference evidence="3" key="1">
    <citation type="submission" date="2022-10" db="EMBL/GenBank/DDBJ databases">
        <title>The WGS of Solirubrobacter ginsenosidimutans DSM 21036.</title>
        <authorList>
            <person name="Jiang Z."/>
        </authorList>
    </citation>
    <scope>NUCLEOTIDE SEQUENCE</scope>
    <source>
        <strain evidence="3">DSM 21036</strain>
    </source>
</reference>
<feature type="domain" description="DUF7824" evidence="2">
    <location>
        <begin position="487"/>
        <end position="592"/>
    </location>
</feature>
<feature type="domain" description="DUF6493" evidence="1">
    <location>
        <begin position="44"/>
        <end position="264"/>
    </location>
</feature>
<dbReference type="Pfam" id="PF25148">
    <property type="entry name" value="DUF7824"/>
    <property type="match status" value="1"/>
</dbReference>
<organism evidence="3 4">
    <name type="scientific">Solirubrobacter ginsenosidimutans</name>
    <dbReference type="NCBI Taxonomy" id="490573"/>
    <lineage>
        <taxon>Bacteria</taxon>
        <taxon>Bacillati</taxon>
        <taxon>Actinomycetota</taxon>
        <taxon>Thermoleophilia</taxon>
        <taxon>Solirubrobacterales</taxon>
        <taxon>Solirubrobacteraceae</taxon>
        <taxon>Solirubrobacter</taxon>
    </lineage>
</organism>
<dbReference type="RefSeq" id="WP_270037400.1">
    <property type="nucleotide sequence ID" value="NZ_JAPDOD010000001.1"/>
</dbReference>
<dbReference type="EMBL" id="JAPDOD010000001">
    <property type="protein sequence ID" value="MDA0158803.1"/>
    <property type="molecule type" value="Genomic_DNA"/>
</dbReference>
<evidence type="ECO:0000259" key="1">
    <source>
        <dbReference type="Pfam" id="PF20103"/>
    </source>
</evidence>
<evidence type="ECO:0000313" key="3">
    <source>
        <dbReference type="EMBL" id="MDA0158803.1"/>
    </source>
</evidence>
<comment type="caution">
    <text evidence="3">The sequence shown here is derived from an EMBL/GenBank/DDBJ whole genome shotgun (WGS) entry which is preliminary data.</text>
</comment>
<proteinExistence type="predicted"/>